<dbReference type="Pfam" id="PF02515">
    <property type="entry name" value="CoA_transf_3"/>
    <property type="match status" value="1"/>
</dbReference>
<organism evidence="2">
    <name type="scientific">marine metagenome</name>
    <dbReference type="NCBI Taxonomy" id="408172"/>
    <lineage>
        <taxon>unclassified sequences</taxon>
        <taxon>metagenomes</taxon>
        <taxon>ecological metagenomes</taxon>
    </lineage>
</organism>
<keyword evidence="1" id="KW-0808">Transferase</keyword>
<evidence type="ECO:0000256" key="1">
    <source>
        <dbReference type="ARBA" id="ARBA00022679"/>
    </source>
</evidence>
<dbReference type="SUPFAM" id="SSF89796">
    <property type="entry name" value="CoA-transferase family III (CaiB/BaiF)"/>
    <property type="match status" value="1"/>
</dbReference>
<sequence>MGKLMGDMGARVIKIEPMGGSAERQIGPFMDDEPHPDRSLYFWSHNTSKESLEINIEDSEGQKVIKALASTADVVLEDFAPGYLPSLGLGYRDLSDKNQRLVMTSLTAFGQDGPYRDYKSPDIVALAMGGIMHSCGYDDVPGSPPIRPSGDHGNKIASHYGLIGTLAALFNRDFSGKGQYIDASAHEACNSTTEHALPSYLYLGATVFRQTGRHHSATPTPKSLCKTSDGKYLIVFQLFNNLHSWLSLVGWMAEAGMAEDLQEERYKDMARGGTRGMRMATDTTDSDHAFEVVRRFIAAHTSEEIYRGAQKLKFPWGQVRSPEENLDDPHFAEDRQMFTDMPHPEIGNAVSFKYVGRPYRFTKSPWNAFRPPLVGEHTKSILSNDLGYSSGDLEALISKNTISSH</sequence>
<dbReference type="EMBL" id="UINC01018011">
    <property type="protein sequence ID" value="SVA75252.1"/>
    <property type="molecule type" value="Genomic_DNA"/>
</dbReference>
<name>A0A381YF78_9ZZZZ</name>
<evidence type="ECO:0008006" key="3">
    <source>
        <dbReference type="Google" id="ProtNLM"/>
    </source>
</evidence>
<evidence type="ECO:0000313" key="2">
    <source>
        <dbReference type="EMBL" id="SVA75252.1"/>
    </source>
</evidence>
<dbReference type="PANTHER" id="PTHR48207:SF3">
    <property type="entry name" value="SUCCINATE--HYDROXYMETHYLGLUTARATE COA-TRANSFERASE"/>
    <property type="match status" value="1"/>
</dbReference>
<proteinExistence type="predicted"/>
<dbReference type="InterPro" id="IPR050483">
    <property type="entry name" value="CoA-transferase_III_domain"/>
</dbReference>
<gene>
    <name evidence="2" type="ORF">METZ01_LOCUS128106</name>
</gene>
<accession>A0A381YF78</accession>
<dbReference type="GO" id="GO:0008410">
    <property type="term" value="F:CoA-transferase activity"/>
    <property type="evidence" value="ECO:0007669"/>
    <property type="project" value="TreeGrafter"/>
</dbReference>
<dbReference type="InterPro" id="IPR003673">
    <property type="entry name" value="CoA-Trfase_fam_III"/>
</dbReference>
<reference evidence="2" key="1">
    <citation type="submission" date="2018-05" db="EMBL/GenBank/DDBJ databases">
        <authorList>
            <person name="Lanie J.A."/>
            <person name="Ng W.-L."/>
            <person name="Kazmierczak K.M."/>
            <person name="Andrzejewski T.M."/>
            <person name="Davidsen T.M."/>
            <person name="Wayne K.J."/>
            <person name="Tettelin H."/>
            <person name="Glass J.I."/>
            <person name="Rusch D."/>
            <person name="Podicherti R."/>
            <person name="Tsui H.-C.T."/>
            <person name="Winkler M.E."/>
        </authorList>
    </citation>
    <scope>NUCLEOTIDE SEQUENCE</scope>
</reference>
<dbReference type="Gene3D" id="3.40.50.10540">
    <property type="entry name" value="Crotonobetainyl-coa:carnitine coa-transferase, domain 1"/>
    <property type="match status" value="1"/>
</dbReference>
<dbReference type="PANTHER" id="PTHR48207">
    <property type="entry name" value="SUCCINATE--HYDROXYMETHYLGLUTARATE COA-TRANSFERASE"/>
    <property type="match status" value="1"/>
</dbReference>
<dbReference type="InterPro" id="IPR023606">
    <property type="entry name" value="CoA-Trfase_III_dom_1_sf"/>
</dbReference>
<dbReference type="InterPro" id="IPR044855">
    <property type="entry name" value="CoA-Trfase_III_dom3_sf"/>
</dbReference>
<dbReference type="Gene3D" id="3.30.1540.10">
    <property type="entry name" value="formyl-coa transferase, domain 3"/>
    <property type="match status" value="1"/>
</dbReference>
<dbReference type="AlphaFoldDB" id="A0A381YF78"/>
<protein>
    <recommendedName>
        <fullName evidence="3">CoA transferase</fullName>
    </recommendedName>
</protein>